<dbReference type="PANTHER" id="PTHR10434:SF40">
    <property type="entry name" value="1-ACYL-SN-GLYCEROL-3-PHOSPHATE ACYLTRANSFERASE"/>
    <property type="match status" value="1"/>
</dbReference>
<comment type="pathway">
    <text evidence="1">Lipid metabolism.</text>
</comment>
<protein>
    <submittedName>
        <fullName evidence="6">1-acyl-sn-glycerol-3-phosphate acyltransferase</fullName>
    </submittedName>
</protein>
<sequence>MILIRSLLYLSSMVISTIIMAGLLSIVGWILPYRQRCQIANAWGGVNLWFLKLFCNLDYQIEGLEKIPESGAIVLAKHQSAWETMALRSLLPPEQAWVLKRELMWVPFFGWAAATVQPIAINRKAGRKAAKQVIDTGIERLKQKRLIVIFPEGTRVAPGQRKRYGMGGALLAEKTGAPVIPIAHNAGSFWKRRDIRKYPGTVIVKVGDPIPTTGRKAAEINQEVENWIETTMQQIQPQE</sequence>
<keyword evidence="2 6" id="KW-0808">Transferase</keyword>
<evidence type="ECO:0000313" key="7">
    <source>
        <dbReference type="Proteomes" id="UP000316649"/>
    </source>
</evidence>
<evidence type="ECO:0000259" key="5">
    <source>
        <dbReference type="SMART" id="SM00563"/>
    </source>
</evidence>
<dbReference type="GO" id="GO:0003841">
    <property type="term" value="F:1-acylglycerol-3-phosphate O-acyltransferase activity"/>
    <property type="evidence" value="ECO:0007669"/>
    <property type="project" value="TreeGrafter"/>
</dbReference>
<keyword evidence="4" id="KW-1133">Transmembrane helix</keyword>
<evidence type="ECO:0000256" key="1">
    <source>
        <dbReference type="ARBA" id="ARBA00005189"/>
    </source>
</evidence>
<dbReference type="InterPro" id="IPR002123">
    <property type="entry name" value="Plipid/glycerol_acylTrfase"/>
</dbReference>
<reference evidence="6 7" key="1">
    <citation type="submission" date="2019-07" db="EMBL/GenBank/DDBJ databases">
        <title>The pathways for chlorine oxyanion respiration interact through the shared metabolite chlorate.</title>
        <authorList>
            <person name="Barnum T.P."/>
            <person name="Cheng Y."/>
            <person name="Hill K.A."/>
            <person name="Lucas L.N."/>
            <person name="Carlson H.K."/>
            <person name="Coates J.D."/>
        </authorList>
    </citation>
    <scope>NUCLEOTIDE SEQUENCE [LARGE SCALE GENOMIC DNA]</scope>
    <source>
        <strain evidence="6 7">BK-1</strain>
    </source>
</reference>
<dbReference type="SMART" id="SM00563">
    <property type="entry name" value="PlsC"/>
    <property type="match status" value="1"/>
</dbReference>
<keyword evidence="4" id="KW-0472">Membrane</keyword>
<dbReference type="RefSeq" id="WP_144357977.1">
    <property type="nucleotide sequence ID" value="NZ_VMNH01000005.1"/>
</dbReference>
<dbReference type="Proteomes" id="UP000316649">
    <property type="component" value="Unassembled WGS sequence"/>
</dbReference>
<gene>
    <name evidence="6" type="ORF">FHP88_05330</name>
</gene>
<dbReference type="AlphaFoldDB" id="A0A557SHF3"/>
<feature type="transmembrane region" description="Helical" evidence="4">
    <location>
        <begin position="7"/>
        <end position="31"/>
    </location>
</feature>
<evidence type="ECO:0000256" key="2">
    <source>
        <dbReference type="ARBA" id="ARBA00022679"/>
    </source>
</evidence>
<organism evidence="6 7">
    <name type="scientific">Sedimenticola selenatireducens</name>
    <dbReference type="NCBI Taxonomy" id="191960"/>
    <lineage>
        <taxon>Bacteria</taxon>
        <taxon>Pseudomonadati</taxon>
        <taxon>Pseudomonadota</taxon>
        <taxon>Gammaproteobacteria</taxon>
        <taxon>Chromatiales</taxon>
        <taxon>Sedimenticolaceae</taxon>
        <taxon>Sedimenticola</taxon>
    </lineage>
</organism>
<keyword evidence="7" id="KW-1185">Reference proteome</keyword>
<proteinExistence type="predicted"/>
<accession>A0A557SHF3</accession>
<feature type="domain" description="Phospholipid/glycerol acyltransferase" evidence="5">
    <location>
        <begin position="72"/>
        <end position="187"/>
    </location>
</feature>
<dbReference type="SUPFAM" id="SSF69593">
    <property type="entry name" value="Glycerol-3-phosphate (1)-acyltransferase"/>
    <property type="match status" value="1"/>
</dbReference>
<dbReference type="OrthoDB" id="9812274at2"/>
<evidence type="ECO:0000256" key="4">
    <source>
        <dbReference type="SAM" id="Phobius"/>
    </source>
</evidence>
<evidence type="ECO:0000313" key="6">
    <source>
        <dbReference type="EMBL" id="TVO76848.1"/>
    </source>
</evidence>
<evidence type="ECO:0000256" key="3">
    <source>
        <dbReference type="ARBA" id="ARBA00023315"/>
    </source>
</evidence>
<name>A0A557SHF3_9GAMM</name>
<dbReference type="EMBL" id="VMNH01000005">
    <property type="protein sequence ID" value="TVO76848.1"/>
    <property type="molecule type" value="Genomic_DNA"/>
</dbReference>
<dbReference type="CDD" id="cd07989">
    <property type="entry name" value="LPLAT_AGPAT-like"/>
    <property type="match status" value="1"/>
</dbReference>
<dbReference type="Pfam" id="PF01553">
    <property type="entry name" value="Acyltransferase"/>
    <property type="match status" value="1"/>
</dbReference>
<comment type="caution">
    <text evidence="6">The sequence shown here is derived from an EMBL/GenBank/DDBJ whole genome shotgun (WGS) entry which is preliminary data.</text>
</comment>
<keyword evidence="3 6" id="KW-0012">Acyltransferase</keyword>
<dbReference type="GO" id="GO:0006654">
    <property type="term" value="P:phosphatidic acid biosynthetic process"/>
    <property type="evidence" value="ECO:0007669"/>
    <property type="project" value="TreeGrafter"/>
</dbReference>
<dbReference type="PANTHER" id="PTHR10434">
    <property type="entry name" value="1-ACYL-SN-GLYCEROL-3-PHOSPHATE ACYLTRANSFERASE"/>
    <property type="match status" value="1"/>
</dbReference>
<keyword evidence="4" id="KW-0812">Transmembrane</keyword>